<evidence type="ECO:0000256" key="6">
    <source>
        <dbReference type="SAM" id="MobiDB-lite"/>
    </source>
</evidence>
<dbReference type="VEuPathDB" id="FungiDB:MMYC01_206167"/>
<evidence type="ECO:0000256" key="4">
    <source>
        <dbReference type="ARBA" id="ARBA00022989"/>
    </source>
</evidence>
<dbReference type="GO" id="GO:0070072">
    <property type="term" value="P:vacuolar proton-transporting V-type ATPase complex assembly"/>
    <property type="evidence" value="ECO:0007669"/>
    <property type="project" value="InterPro"/>
</dbReference>
<feature type="domain" description="L-tryptophan decarboxylase PsiD-like" evidence="8">
    <location>
        <begin position="475"/>
        <end position="576"/>
    </location>
</feature>
<dbReference type="OrthoDB" id="19981at2759"/>
<sequence>MVLLTMTPSIVEGLQTWSGVSRPQQEKLPPWSGEPSLERATVGNPISHSQIVSLWTALKDAGNREYGLEKLLKGSTLYVPPPPPKPEPSDEYKALMARLRREEEQRAYERMTNPPAPMETFSQRFPNGTNIAQAFAAVNRPTREADIGDDEVTYNDVHRQLMLILNFLASILGVAASLWILARWWSTPARLFLTMGGSILVGIAEVAVYSGYVWHLTEVKKKDKTFKEVKEIVQTWTVGADDEPITASGGSESKEGNLRRRERSGMARVGPRVPRVSYILGTRCDAIRDPRPATHEITWLPPQFFAHVGRSANNPYDRVSNQPDYEPFPEAQAASSNLRPTIRPSKRTSASVGRGREPLVSELRLRVRRVGARAHETSEARIQEITQMRVDSGILQTTSLKFQHCSLRPRPTRVNTSVISATLLKAAKAKEANYTTSVRIGGSTGVGMLPTREPRAKHRGLTGRAVGHVDKHGEQELIEKNPCIYMYFSGMWDEIPSKPPYQRDPRRGPQIRDYNHMLQVLNYVFGRAPEWTDVAASIGMVGVPMCAILDYAMGTPSGHPAFLNSDVNRMLKRFLNK</sequence>
<dbReference type="Pfam" id="PF11712">
    <property type="entry name" value="Vma12"/>
    <property type="match status" value="1"/>
</dbReference>
<dbReference type="InterPro" id="IPR022237">
    <property type="entry name" value="PsiD-like"/>
</dbReference>
<evidence type="ECO:0000259" key="8">
    <source>
        <dbReference type="Pfam" id="PF12588"/>
    </source>
</evidence>
<gene>
    <name evidence="9" type="ORF">MMYC01_206167</name>
</gene>
<evidence type="ECO:0000256" key="7">
    <source>
        <dbReference type="SAM" id="Phobius"/>
    </source>
</evidence>
<evidence type="ECO:0000256" key="5">
    <source>
        <dbReference type="ARBA" id="ARBA00023136"/>
    </source>
</evidence>
<name>A0A175VZY7_9PEZI</name>
<protein>
    <recommendedName>
        <fullName evidence="8">L-tryptophan decarboxylase PsiD-like domain-containing protein</fullName>
    </recommendedName>
</protein>
<evidence type="ECO:0000256" key="2">
    <source>
        <dbReference type="ARBA" id="ARBA00022692"/>
    </source>
</evidence>
<organism evidence="9 10">
    <name type="scientific">Madurella mycetomatis</name>
    <dbReference type="NCBI Taxonomy" id="100816"/>
    <lineage>
        <taxon>Eukaryota</taxon>
        <taxon>Fungi</taxon>
        <taxon>Dikarya</taxon>
        <taxon>Ascomycota</taxon>
        <taxon>Pezizomycotina</taxon>
        <taxon>Sordariomycetes</taxon>
        <taxon>Sordariomycetidae</taxon>
        <taxon>Sordariales</taxon>
        <taxon>Sordariales incertae sedis</taxon>
        <taxon>Madurella</taxon>
    </lineage>
</organism>
<keyword evidence="2 7" id="KW-0812">Transmembrane</keyword>
<dbReference type="InterPro" id="IPR021013">
    <property type="entry name" value="ATPase_Vma12"/>
</dbReference>
<accession>A0A175VZY7</accession>
<feature type="transmembrane region" description="Helical" evidence="7">
    <location>
        <begin position="191"/>
        <end position="214"/>
    </location>
</feature>
<dbReference type="GO" id="GO:0005789">
    <property type="term" value="C:endoplasmic reticulum membrane"/>
    <property type="evidence" value="ECO:0007669"/>
    <property type="project" value="UniProtKB-SubCell"/>
</dbReference>
<comment type="caution">
    <text evidence="9">The sequence shown here is derived from an EMBL/GenBank/DDBJ whole genome shotgun (WGS) entry which is preliminary data.</text>
</comment>
<comment type="subcellular location">
    <subcellularLocation>
        <location evidence="1">Endoplasmic reticulum membrane</location>
        <topology evidence="1">Multi-pass membrane protein</topology>
    </subcellularLocation>
</comment>
<feature type="region of interest" description="Disordered" evidence="6">
    <location>
        <begin position="327"/>
        <end position="355"/>
    </location>
</feature>
<feature type="transmembrane region" description="Helical" evidence="7">
    <location>
        <begin position="163"/>
        <end position="185"/>
    </location>
</feature>
<evidence type="ECO:0000313" key="10">
    <source>
        <dbReference type="Proteomes" id="UP000078237"/>
    </source>
</evidence>
<dbReference type="Pfam" id="PF12588">
    <property type="entry name" value="PSDC"/>
    <property type="match status" value="1"/>
</dbReference>
<reference evidence="9 10" key="1">
    <citation type="journal article" date="2016" name="Genome Announc.">
        <title>Genome Sequence of Madurella mycetomatis mm55, Isolated from a Human Mycetoma Case in Sudan.</title>
        <authorList>
            <person name="Smit S."/>
            <person name="Derks M.F."/>
            <person name="Bervoets S."/>
            <person name="Fahal A."/>
            <person name="van Leeuwen W."/>
            <person name="van Belkum A."/>
            <person name="van de Sande W.W."/>
        </authorList>
    </citation>
    <scope>NUCLEOTIDE SEQUENCE [LARGE SCALE GENOMIC DNA]</scope>
    <source>
        <strain evidence="10">mm55</strain>
    </source>
</reference>
<dbReference type="AlphaFoldDB" id="A0A175VZY7"/>
<keyword evidence="3" id="KW-0256">Endoplasmic reticulum</keyword>
<evidence type="ECO:0000256" key="1">
    <source>
        <dbReference type="ARBA" id="ARBA00004477"/>
    </source>
</evidence>
<dbReference type="PANTHER" id="PTHR31394">
    <property type="entry name" value="TRANSMEMBRANE PROTEIN 199"/>
    <property type="match status" value="1"/>
</dbReference>
<keyword evidence="5 7" id="KW-0472">Membrane</keyword>
<dbReference type="PANTHER" id="PTHR31394:SF1">
    <property type="entry name" value="TRANSMEMBRANE PROTEIN 199"/>
    <property type="match status" value="1"/>
</dbReference>
<proteinExistence type="predicted"/>
<feature type="region of interest" description="Disordered" evidence="6">
    <location>
        <begin position="243"/>
        <end position="266"/>
    </location>
</feature>
<feature type="compositionally biased region" description="Basic and acidic residues" evidence="6">
    <location>
        <begin position="252"/>
        <end position="265"/>
    </location>
</feature>
<keyword evidence="4 7" id="KW-1133">Transmembrane helix</keyword>
<dbReference type="EMBL" id="LCTW02000215">
    <property type="protein sequence ID" value="KXX76344.1"/>
    <property type="molecule type" value="Genomic_DNA"/>
</dbReference>
<evidence type="ECO:0000313" key="9">
    <source>
        <dbReference type="EMBL" id="KXX76344.1"/>
    </source>
</evidence>
<keyword evidence="10" id="KW-1185">Reference proteome</keyword>
<dbReference type="STRING" id="100816.A0A175VZY7"/>
<evidence type="ECO:0000256" key="3">
    <source>
        <dbReference type="ARBA" id="ARBA00022824"/>
    </source>
</evidence>
<dbReference type="Proteomes" id="UP000078237">
    <property type="component" value="Unassembled WGS sequence"/>
</dbReference>